<keyword evidence="11 14" id="KW-0418">Kinase</keyword>
<comment type="similarity">
    <text evidence="7 14">Belongs to the CobU/CobP family.</text>
</comment>
<dbReference type="SUPFAM" id="SSF52540">
    <property type="entry name" value="P-loop containing nucleoside triphosphate hydrolases"/>
    <property type="match status" value="1"/>
</dbReference>
<evidence type="ECO:0000313" key="15">
    <source>
        <dbReference type="EMBL" id="MFD2111920.1"/>
    </source>
</evidence>
<dbReference type="Proteomes" id="UP001597337">
    <property type="component" value="Unassembled WGS sequence"/>
</dbReference>
<dbReference type="InterPro" id="IPR027417">
    <property type="entry name" value="P-loop_NTPase"/>
</dbReference>
<dbReference type="PANTHER" id="PTHR34848">
    <property type="match status" value="1"/>
</dbReference>
<evidence type="ECO:0000256" key="2">
    <source>
        <dbReference type="ARBA" id="ARBA00000711"/>
    </source>
</evidence>
<dbReference type="InterPro" id="IPR003203">
    <property type="entry name" value="CobU/CobP"/>
</dbReference>
<comment type="pathway">
    <text evidence="5 14">Cofactor biosynthesis; adenosylcobalamin biosynthesis; adenosylcobalamin from cob(II)yrinate a,c-diamide: step 6/7.</text>
</comment>
<evidence type="ECO:0000256" key="3">
    <source>
        <dbReference type="ARBA" id="ARBA00001522"/>
    </source>
</evidence>
<keyword evidence="9 14" id="KW-0808">Transferase</keyword>
<dbReference type="PIRSF" id="PIRSF006135">
    <property type="entry name" value="CobU"/>
    <property type="match status" value="1"/>
</dbReference>
<sequence>MGRAQRNPSSASSAVLVCGPARSGKSEWAERLAHESGRPVVYVATAREDPEDADWTARIEAHRQRRPGHWSTLCVPTDLETALVEHDGSDQCLLVDSLGTWVANLIELDDTQWRERAERLEAVVEGCRSPLILVAEETGWGVIPAYPIGRTFRDRLGNLIRRLGPRCASSYMVTGGYALDLSLLGEPIS</sequence>
<dbReference type="Gene3D" id="3.40.50.300">
    <property type="entry name" value="P-loop containing nucleotide triphosphate hydrolases"/>
    <property type="match status" value="1"/>
</dbReference>
<evidence type="ECO:0000256" key="9">
    <source>
        <dbReference type="ARBA" id="ARBA00022679"/>
    </source>
</evidence>
<dbReference type="RefSeq" id="WP_386025751.1">
    <property type="nucleotide sequence ID" value="NZ_JBHUHX010000016.1"/>
</dbReference>
<keyword evidence="13 14" id="KW-0342">GTP-binding</keyword>
<protein>
    <recommendedName>
        <fullName evidence="14">Bifunctional adenosylcobalamin biosynthesis protein</fullName>
        <ecNumber evidence="14">2.7.1.156</ecNumber>
        <ecNumber evidence="14">2.7.7.62</ecNumber>
    </recommendedName>
</protein>
<keyword evidence="15" id="KW-0548">Nucleotidyltransferase</keyword>
<comment type="function">
    <text evidence="4 14">Catalyzes ATP-dependent phosphorylation of adenosylcobinamide and addition of GMP to adenosylcobinamide phosphate.</text>
</comment>
<comment type="catalytic activity">
    <reaction evidence="2 14">
        <text>adenosylcob(III)inamide phosphate + GTP + H(+) = adenosylcob(III)inamide-GDP + diphosphate</text>
        <dbReference type="Rhea" id="RHEA:22712"/>
        <dbReference type="ChEBI" id="CHEBI:15378"/>
        <dbReference type="ChEBI" id="CHEBI:33019"/>
        <dbReference type="ChEBI" id="CHEBI:37565"/>
        <dbReference type="ChEBI" id="CHEBI:58502"/>
        <dbReference type="ChEBI" id="CHEBI:60487"/>
        <dbReference type="EC" id="2.7.7.62"/>
    </reaction>
</comment>
<gene>
    <name evidence="15" type="primary">cobU</name>
    <name evidence="15" type="ORF">ACFSJC_08720</name>
</gene>
<keyword evidence="10 14" id="KW-0547">Nucleotide-binding</keyword>
<name>A0ABW4Y884_9GAMM</name>
<evidence type="ECO:0000256" key="7">
    <source>
        <dbReference type="ARBA" id="ARBA00007490"/>
    </source>
</evidence>
<proteinExistence type="inferred from homology"/>
<dbReference type="GO" id="GO:0008820">
    <property type="term" value="F:cobinamide phosphate guanylyltransferase activity"/>
    <property type="evidence" value="ECO:0007669"/>
    <property type="project" value="UniProtKB-EC"/>
</dbReference>
<evidence type="ECO:0000313" key="16">
    <source>
        <dbReference type="Proteomes" id="UP001597337"/>
    </source>
</evidence>
<evidence type="ECO:0000256" key="4">
    <source>
        <dbReference type="ARBA" id="ARBA00003889"/>
    </source>
</evidence>
<dbReference type="EMBL" id="JBHUHX010000016">
    <property type="protein sequence ID" value="MFD2111920.1"/>
    <property type="molecule type" value="Genomic_DNA"/>
</dbReference>
<evidence type="ECO:0000256" key="10">
    <source>
        <dbReference type="ARBA" id="ARBA00022741"/>
    </source>
</evidence>
<dbReference type="PANTHER" id="PTHR34848:SF1">
    <property type="entry name" value="BIFUNCTIONAL ADENOSYLCOBALAMIN BIOSYNTHESIS PROTEIN COBU"/>
    <property type="match status" value="1"/>
</dbReference>
<accession>A0ABW4Y884</accession>
<evidence type="ECO:0000256" key="11">
    <source>
        <dbReference type="ARBA" id="ARBA00022777"/>
    </source>
</evidence>
<keyword evidence="8 14" id="KW-0169">Cobalamin biosynthesis</keyword>
<evidence type="ECO:0000256" key="1">
    <source>
        <dbReference type="ARBA" id="ARBA00000312"/>
    </source>
</evidence>
<dbReference type="EC" id="2.7.7.62" evidence="14"/>
<dbReference type="GO" id="GO:0043752">
    <property type="term" value="F:adenosylcobinamide kinase activity"/>
    <property type="evidence" value="ECO:0007669"/>
    <property type="project" value="UniProtKB-EC"/>
</dbReference>
<comment type="pathway">
    <text evidence="6 14">Cofactor biosynthesis; adenosylcobalamin biosynthesis; adenosylcobalamin from cob(II)yrinate a,c-diamide: step 5/7.</text>
</comment>
<dbReference type="CDD" id="cd00544">
    <property type="entry name" value="CobU"/>
    <property type="match status" value="1"/>
</dbReference>
<evidence type="ECO:0000256" key="13">
    <source>
        <dbReference type="ARBA" id="ARBA00023134"/>
    </source>
</evidence>
<dbReference type="EC" id="2.7.1.156" evidence="14"/>
<keyword evidence="12 14" id="KW-0067">ATP-binding</keyword>
<evidence type="ECO:0000256" key="8">
    <source>
        <dbReference type="ARBA" id="ARBA00022573"/>
    </source>
</evidence>
<comment type="catalytic activity">
    <reaction evidence="1 14">
        <text>adenosylcob(III)inamide + ATP = adenosylcob(III)inamide phosphate + ADP + H(+)</text>
        <dbReference type="Rhea" id="RHEA:15769"/>
        <dbReference type="ChEBI" id="CHEBI:2480"/>
        <dbReference type="ChEBI" id="CHEBI:15378"/>
        <dbReference type="ChEBI" id="CHEBI:30616"/>
        <dbReference type="ChEBI" id="CHEBI:58502"/>
        <dbReference type="ChEBI" id="CHEBI:456216"/>
        <dbReference type="EC" id="2.7.1.156"/>
    </reaction>
</comment>
<dbReference type="NCBIfam" id="NF004469">
    <property type="entry name" value="PRK05800.1"/>
    <property type="match status" value="1"/>
</dbReference>
<evidence type="ECO:0000256" key="6">
    <source>
        <dbReference type="ARBA" id="ARBA00005159"/>
    </source>
</evidence>
<organism evidence="15 16">
    <name type="scientific">Thiorhodococcus fuscus</name>
    <dbReference type="NCBI Taxonomy" id="527200"/>
    <lineage>
        <taxon>Bacteria</taxon>
        <taxon>Pseudomonadati</taxon>
        <taxon>Pseudomonadota</taxon>
        <taxon>Gammaproteobacteria</taxon>
        <taxon>Chromatiales</taxon>
        <taxon>Chromatiaceae</taxon>
        <taxon>Thiorhodococcus</taxon>
    </lineage>
</organism>
<comment type="catalytic activity">
    <reaction evidence="3">
        <text>adenosylcob(III)inamide + GTP = adenosylcob(III)inamide phosphate + GDP + H(+)</text>
        <dbReference type="Rhea" id="RHEA:15765"/>
        <dbReference type="ChEBI" id="CHEBI:2480"/>
        <dbReference type="ChEBI" id="CHEBI:15378"/>
        <dbReference type="ChEBI" id="CHEBI:37565"/>
        <dbReference type="ChEBI" id="CHEBI:58189"/>
        <dbReference type="ChEBI" id="CHEBI:58502"/>
        <dbReference type="EC" id="2.7.1.156"/>
    </reaction>
</comment>
<evidence type="ECO:0000256" key="5">
    <source>
        <dbReference type="ARBA" id="ARBA00004692"/>
    </source>
</evidence>
<keyword evidence="16" id="KW-1185">Reference proteome</keyword>
<evidence type="ECO:0000256" key="12">
    <source>
        <dbReference type="ARBA" id="ARBA00022840"/>
    </source>
</evidence>
<evidence type="ECO:0000256" key="14">
    <source>
        <dbReference type="PIRNR" id="PIRNR006135"/>
    </source>
</evidence>
<dbReference type="Pfam" id="PF02283">
    <property type="entry name" value="CobU"/>
    <property type="match status" value="1"/>
</dbReference>
<comment type="caution">
    <text evidence="15">The sequence shown here is derived from an EMBL/GenBank/DDBJ whole genome shotgun (WGS) entry which is preliminary data.</text>
</comment>
<reference evidence="16" key="1">
    <citation type="journal article" date="2019" name="Int. J. Syst. Evol. Microbiol.">
        <title>The Global Catalogue of Microorganisms (GCM) 10K type strain sequencing project: providing services to taxonomists for standard genome sequencing and annotation.</title>
        <authorList>
            <consortium name="The Broad Institute Genomics Platform"/>
            <consortium name="The Broad Institute Genome Sequencing Center for Infectious Disease"/>
            <person name="Wu L."/>
            <person name="Ma J."/>
        </authorList>
    </citation>
    <scope>NUCLEOTIDE SEQUENCE [LARGE SCALE GENOMIC DNA]</scope>
    <source>
        <strain evidence="16">KACC 12597</strain>
    </source>
</reference>